<reference evidence="1 2" key="1">
    <citation type="submission" date="2015-07" db="EMBL/GenBank/DDBJ databases">
        <authorList>
            <person name="O'Brien H.E."/>
            <person name="Thakur S."/>
            <person name="Gong Y."/>
            <person name="Wang P.W."/>
            <person name="Guttman D.S."/>
        </authorList>
    </citation>
    <scope>NUCLEOTIDE SEQUENCE [LARGE SCALE GENOMIC DNA]</scope>
    <source>
        <strain evidence="1 2">107</strain>
    </source>
</reference>
<comment type="caution">
    <text evidence="1">The sequence shown here is derived from an EMBL/GenBank/DDBJ whole genome shotgun (WGS) entry which is preliminary data.</text>
</comment>
<dbReference type="EMBL" id="LGLK01000040">
    <property type="protein sequence ID" value="KPC19442.1"/>
    <property type="molecule type" value="Genomic_DNA"/>
</dbReference>
<reference evidence="1 2" key="2">
    <citation type="submission" date="2015-10" db="EMBL/GenBank/DDBJ databases">
        <title>Comparative genomics and high-throughput reverse genetic screens identify a new phytobacterial MAMP and an Arabidopsis receptor required for immune elicitation.</title>
        <authorList>
            <person name="Mott G.A."/>
            <person name="Thakur S."/>
            <person name="Wang P.W."/>
            <person name="Desveaux D."/>
            <person name="Guttman D.S."/>
        </authorList>
    </citation>
    <scope>NUCLEOTIDE SEQUENCE [LARGE SCALE GENOMIC DNA]</scope>
    <source>
        <strain evidence="1 2">107</strain>
    </source>
</reference>
<protein>
    <submittedName>
        <fullName evidence="1">Uncharacterized protein</fullName>
    </submittedName>
</protein>
<accession>A0ABR5KW63</accession>
<evidence type="ECO:0000313" key="1">
    <source>
        <dbReference type="EMBL" id="KPC19442.1"/>
    </source>
</evidence>
<gene>
    <name evidence="1" type="ORF">AC499_4813</name>
</gene>
<name>A0ABR5KW63_PSEAV</name>
<dbReference type="Proteomes" id="UP000037943">
    <property type="component" value="Unassembled WGS sequence"/>
</dbReference>
<evidence type="ECO:0000313" key="2">
    <source>
        <dbReference type="Proteomes" id="UP000037943"/>
    </source>
</evidence>
<proteinExistence type="predicted"/>
<sequence length="39" mass="4300">MRFCGCPQLNLDIQKIASFVTPWMSSISTTGILSYESSS</sequence>
<keyword evidence="2" id="KW-1185">Reference proteome</keyword>
<organism evidence="1 2">
    <name type="scientific">Pseudomonas amygdali pv. lachrymans</name>
    <name type="common">Pseudomonas syringae pv. lachrymans</name>
    <dbReference type="NCBI Taxonomy" id="53707"/>
    <lineage>
        <taxon>Bacteria</taxon>
        <taxon>Pseudomonadati</taxon>
        <taxon>Pseudomonadota</taxon>
        <taxon>Gammaproteobacteria</taxon>
        <taxon>Pseudomonadales</taxon>
        <taxon>Pseudomonadaceae</taxon>
        <taxon>Pseudomonas</taxon>
        <taxon>Pseudomonas amygdali</taxon>
    </lineage>
</organism>